<evidence type="ECO:0000313" key="1">
    <source>
        <dbReference type="EMBL" id="JAH09570.1"/>
    </source>
</evidence>
<proteinExistence type="predicted"/>
<accession>A0A0E9PZQ9</accession>
<protein>
    <submittedName>
        <fullName evidence="1">Uncharacterized protein</fullName>
    </submittedName>
</protein>
<dbReference type="AlphaFoldDB" id="A0A0E9PZQ9"/>
<name>A0A0E9PZQ9_ANGAN</name>
<dbReference type="EMBL" id="GBXM01099007">
    <property type="protein sequence ID" value="JAH09570.1"/>
    <property type="molecule type" value="Transcribed_RNA"/>
</dbReference>
<organism evidence="1">
    <name type="scientific">Anguilla anguilla</name>
    <name type="common">European freshwater eel</name>
    <name type="synonym">Muraena anguilla</name>
    <dbReference type="NCBI Taxonomy" id="7936"/>
    <lineage>
        <taxon>Eukaryota</taxon>
        <taxon>Metazoa</taxon>
        <taxon>Chordata</taxon>
        <taxon>Craniata</taxon>
        <taxon>Vertebrata</taxon>
        <taxon>Euteleostomi</taxon>
        <taxon>Actinopterygii</taxon>
        <taxon>Neopterygii</taxon>
        <taxon>Teleostei</taxon>
        <taxon>Anguilliformes</taxon>
        <taxon>Anguillidae</taxon>
        <taxon>Anguilla</taxon>
    </lineage>
</organism>
<sequence>MCRGREIWRVARWLYSTHELCKTEQGLSPV</sequence>
<reference evidence="1" key="1">
    <citation type="submission" date="2014-11" db="EMBL/GenBank/DDBJ databases">
        <authorList>
            <person name="Amaro Gonzalez C."/>
        </authorList>
    </citation>
    <scope>NUCLEOTIDE SEQUENCE</scope>
</reference>
<reference evidence="1" key="2">
    <citation type="journal article" date="2015" name="Fish Shellfish Immunol.">
        <title>Early steps in the European eel (Anguilla anguilla)-Vibrio vulnificus interaction in the gills: Role of the RtxA13 toxin.</title>
        <authorList>
            <person name="Callol A."/>
            <person name="Pajuelo D."/>
            <person name="Ebbesson L."/>
            <person name="Teles M."/>
            <person name="MacKenzie S."/>
            <person name="Amaro C."/>
        </authorList>
    </citation>
    <scope>NUCLEOTIDE SEQUENCE</scope>
</reference>